<keyword evidence="4 5" id="KW-0408">Iron</keyword>
<gene>
    <name evidence="7" type="primary">gb17723</name>
    <name evidence="7" type="ORF">PR202_gb17723</name>
</gene>
<organism evidence="7 8">
    <name type="scientific">Eleusine coracana subsp. coracana</name>
    <dbReference type="NCBI Taxonomy" id="191504"/>
    <lineage>
        <taxon>Eukaryota</taxon>
        <taxon>Viridiplantae</taxon>
        <taxon>Streptophyta</taxon>
        <taxon>Embryophyta</taxon>
        <taxon>Tracheophyta</taxon>
        <taxon>Spermatophyta</taxon>
        <taxon>Magnoliopsida</taxon>
        <taxon>Liliopsida</taxon>
        <taxon>Poales</taxon>
        <taxon>Poaceae</taxon>
        <taxon>PACMAD clade</taxon>
        <taxon>Chloridoideae</taxon>
        <taxon>Cynodonteae</taxon>
        <taxon>Eleusininae</taxon>
        <taxon>Eleusine</taxon>
    </lineage>
</organism>
<accession>A0AAV5F4C8</accession>
<keyword evidence="2 5" id="KW-0479">Metal-binding</keyword>
<evidence type="ECO:0000313" key="8">
    <source>
        <dbReference type="Proteomes" id="UP001054889"/>
    </source>
</evidence>
<dbReference type="Pfam" id="PF14226">
    <property type="entry name" value="DIOX_N"/>
    <property type="match status" value="1"/>
</dbReference>
<evidence type="ECO:0000256" key="5">
    <source>
        <dbReference type="RuleBase" id="RU003682"/>
    </source>
</evidence>
<dbReference type="InterPro" id="IPR050295">
    <property type="entry name" value="Plant_2OG-oxidoreductases"/>
</dbReference>
<dbReference type="FunFam" id="2.60.120.330:FF:000018">
    <property type="entry name" value="2-oxoglutarate (2OG) and Fe(II)-dependent oxygenase superfamily protein"/>
    <property type="match status" value="1"/>
</dbReference>
<reference evidence="7" key="1">
    <citation type="journal article" date="2018" name="DNA Res.">
        <title>Multiple hybrid de novo genome assembly of finger millet, an orphan allotetraploid crop.</title>
        <authorList>
            <person name="Hatakeyama M."/>
            <person name="Aluri S."/>
            <person name="Balachadran M.T."/>
            <person name="Sivarajan S.R."/>
            <person name="Patrignani A."/>
            <person name="Gruter S."/>
            <person name="Poveda L."/>
            <person name="Shimizu-Inatsugi R."/>
            <person name="Baeten J."/>
            <person name="Francoijs K.J."/>
            <person name="Nataraja K.N."/>
            <person name="Reddy Y.A.N."/>
            <person name="Phadnis S."/>
            <person name="Ravikumar R.L."/>
            <person name="Schlapbach R."/>
            <person name="Sreeman S.M."/>
            <person name="Shimizu K.K."/>
        </authorList>
    </citation>
    <scope>NUCLEOTIDE SEQUENCE</scope>
</reference>
<proteinExistence type="inferred from homology"/>
<feature type="domain" description="Fe2OG dioxygenase" evidence="6">
    <location>
        <begin position="211"/>
        <end position="314"/>
    </location>
</feature>
<dbReference type="PANTHER" id="PTHR47991">
    <property type="entry name" value="OXOGLUTARATE/IRON-DEPENDENT DIOXYGENASE"/>
    <property type="match status" value="1"/>
</dbReference>
<dbReference type="GO" id="GO:0016491">
    <property type="term" value="F:oxidoreductase activity"/>
    <property type="evidence" value="ECO:0007669"/>
    <property type="project" value="UniProtKB-KW"/>
</dbReference>
<dbReference type="PROSITE" id="PS51471">
    <property type="entry name" value="FE2OG_OXY"/>
    <property type="match status" value="1"/>
</dbReference>
<name>A0AAV5F4C8_ELECO</name>
<dbReference type="Proteomes" id="UP001054889">
    <property type="component" value="Unassembled WGS sequence"/>
</dbReference>
<comment type="caution">
    <text evidence="7">The sequence shown here is derived from an EMBL/GenBank/DDBJ whole genome shotgun (WGS) entry which is preliminary data.</text>
</comment>
<keyword evidence="8" id="KW-1185">Reference proteome</keyword>
<evidence type="ECO:0000256" key="4">
    <source>
        <dbReference type="ARBA" id="ARBA00023004"/>
    </source>
</evidence>
<keyword evidence="3 5" id="KW-0560">Oxidoreductase</keyword>
<dbReference type="Gene3D" id="2.60.120.330">
    <property type="entry name" value="B-lactam Antibiotic, Isopenicillin N Synthase, Chain"/>
    <property type="match status" value="1"/>
</dbReference>
<comment type="similarity">
    <text evidence="1 5">Belongs to the iron/ascorbate-dependent oxidoreductase family.</text>
</comment>
<dbReference type="EMBL" id="BQKI01000081">
    <property type="protein sequence ID" value="GJN29497.1"/>
    <property type="molecule type" value="Genomic_DNA"/>
</dbReference>
<sequence>MTGDGNQDQPWKIPPIVQELAAGVQAPPSRYVVREQDRPDVAGAVMPEPIPLVDLSRLSAASDDPYPDEVAKLRSALQSWGLFLAVGHGMEPSFVAEMMNVTKGFYKLPREEKQKYSNLVNGREFRIEGYGNDIVLSENQTLDWCDRFYIIVEPESRKVHSLWPTQPPTFSDTLREYTARCREIVNLVLANMAKLVGLHERYFVDMLDEEAVTYARLNYYPHCPEPDRVFGLKPHSDASVITVVLIDDTVSGLQVQGDDSVWYDVPIVPNALLINVGDVIEILSNGLLKSPVHRVVTNLERERVSLVMFYSMEPEKEIEPAPELVDEERPGRYRKTKTKDYIAELFETLARGTRALDKVKI</sequence>
<evidence type="ECO:0000256" key="1">
    <source>
        <dbReference type="ARBA" id="ARBA00008056"/>
    </source>
</evidence>
<dbReference type="PRINTS" id="PR00682">
    <property type="entry name" value="IPNSYNTHASE"/>
</dbReference>
<evidence type="ECO:0000256" key="2">
    <source>
        <dbReference type="ARBA" id="ARBA00022723"/>
    </source>
</evidence>
<dbReference type="InterPro" id="IPR027443">
    <property type="entry name" value="IPNS-like_sf"/>
</dbReference>
<dbReference type="GO" id="GO:0046872">
    <property type="term" value="F:metal ion binding"/>
    <property type="evidence" value="ECO:0007669"/>
    <property type="project" value="UniProtKB-KW"/>
</dbReference>
<evidence type="ECO:0000313" key="7">
    <source>
        <dbReference type="EMBL" id="GJN29497.1"/>
    </source>
</evidence>
<evidence type="ECO:0000259" key="6">
    <source>
        <dbReference type="PROSITE" id="PS51471"/>
    </source>
</evidence>
<evidence type="ECO:0000256" key="3">
    <source>
        <dbReference type="ARBA" id="ARBA00023002"/>
    </source>
</evidence>
<dbReference type="Pfam" id="PF03171">
    <property type="entry name" value="2OG-FeII_Oxy"/>
    <property type="match status" value="1"/>
</dbReference>
<reference evidence="7" key="2">
    <citation type="submission" date="2021-12" db="EMBL/GenBank/DDBJ databases">
        <title>Resequencing data analysis of finger millet.</title>
        <authorList>
            <person name="Hatakeyama M."/>
            <person name="Aluri S."/>
            <person name="Balachadran M.T."/>
            <person name="Sivarajan S.R."/>
            <person name="Poveda L."/>
            <person name="Shimizu-Inatsugi R."/>
            <person name="Schlapbach R."/>
            <person name="Sreeman S.M."/>
            <person name="Shimizu K.K."/>
        </authorList>
    </citation>
    <scope>NUCLEOTIDE SEQUENCE</scope>
</reference>
<dbReference type="InterPro" id="IPR044861">
    <property type="entry name" value="IPNS-like_FE2OG_OXY"/>
</dbReference>
<dbReference type="InterPro" id="IPR005123">
    <property type="entry name" value="Oxoglu/Fe-dep_dioxygenase_dom"/>
</dbReference>
<protein>
    <recommendedName>
        <fullName evidence="6">Fe2OG dioxygenase domain-containing protein</fullName>
    </recommendedName>
</protein>
<dbReference type="SUPFAM" id="SSF51197">
    <property type="entry name" value="Clavaminate synthase-like"/>
    <property type="match status" value="1"/>
</dbReference>
<dbReference type="InterPro" id="IPR026992">
    <property type="entry name" value="DIOX_N"/>
</dbReference>
<dbReference type="AlphaFoldDB" id="A0AAV5F4C8"/>